<evidence type="ECO:0000313" key="3">
    <source>
        <dbReference type="WBParaSite" id="Csp11.Scaffold629.g10970.t1"/>
    </source>
</evidence>
<keyword evidence="1" id="KW-0732">Signal</keyword>
<feature type="signal peptide" evidence="1">
    <location>
        <begin position="1"/>
        <end position="17"/>
    </location>
</feature>
<protein>
    <submittedName>
        <fullName evidence="3">DUF19 domain-containing protein</fullName>
    </submittedName>
</protein>
<dbReference type="Proteomes" id="UP000095282">
    <property type="component" value="Unplaced"/>
</dbReference>
<sequence>MSLTALVLLALFHGIQARELGCAKVDESSVAHEYCSDVSKAIIRDFNLFSETPFGTHEIAEMDTSSMKKICDKKRTCPSTNHHNCWLPRLPDQYQYVCNRVYALRSSYGRCMRRMLHQRPESENLQILLTDFSQTGIVKKCVLLDLHRDQLQADIKKECGDNAEHSFILMKHDIGGFYNCFNE</sequence>
<keyword evidence="2" id="KW-1185">Reference proteome</keyword>
<name>A0A1I7TR88_9PELO</name>
<reference evidence="3" key="1">
    <citation type="submission" date="2016-11" db="UniProtKB">
        <authorList>
            <consortium name="WormBaseParasite"/>
        </authorList>
    </citation>
    <scope>IDENTIFICATION</scope>
</reference>
<dbReference type="WBParaSite" id="Csp11.Scaffold629.g10970.t1">
    <property type="protein sequence ID" value="Csp11.Scaffold629.g10970.t1"/>
    <property type="gene ID" value="Csp11.Scaffold629.g10970"/>
</dbReference>
<proteinExistence type="predicted"/>
<dbReference type="AlphaFoldDB" id="A0A1I7TR88"/>
<feature type="chain" id="PRO_5009307974" evidence="1">
    <location>
        <begin position="18"/>
        <end position="183"/>
    </location>
</feature>
<organism evidence="2 3">
    <name type="scientific">Caenorhabditis tropicalis</name>
    <dbReference type="NCBI Taxonomy" id="1561998"/>
    <lineage>
        <taxon>Eukaryota</taxon>
        <taxon>Metazoa</taxon>
        <taxon>Ecdysozoa</taxon>
        <taxon>Nematoda</taxon>
        <taxon>Chromadorea</taxon>
        <taxon>Rhabditida</taxon>
        <taxon>Rhabditina</taxon>
        <taxon>Rhabditomorpha</taxon>
        <taxon>Rhabditoidea</taxon>
        <taxon>Rhabditidae</taxon>
        <taxon>Peloderinae</taxon>
        <taxon>Caenorhabditis</taxon>
    </lineage>
</organism>
<evidence type="ECO:0000313" key="2">
    <source>
        <dbReference type="Proteomes" id="UP000095282"/>
    </source>
</evidence>
<accession>A0A1I7TR88</accession>
<evidence type="ECO:0000256" key="1">
    <source>
        <dbReference type="SAM" id="SignalP"/>
    </source>
</evidence>